<keyword evidence="2" id="KW-1133">Transmembrane helix</keyword>
<evidence type="ECO:0000256" key="2">
    <source>
        <dbReference type="SAM" id="Phobius"/>
    </source>
</evidence>
<evidence type="ECO:0000313" key="3">
    <source>
        <dbReference type="EMBL" id="PRQ53161.1"/>
    </source>
</evidence>
<evidence type="ECO:0000256" key="1">
    <source>
        <dbReference type="SAM" id="MobiDB-lite"/>
    </source>
</evidence>
<dbReference type="OrthoDB" id="1925472at2759"/>
<dbReference type="STRING" id="74649.A0A2P6S3C1"/>
<dbReference type="PANTHER" id="PTHR36794">
    <property type="entry name" value="TRANSMEMBRANE PROTEIN"/>
    <property type="match status" value="1"/>
</dbReference>
<dbReference type="OMA" id="RMATQET"/>
<keyword evidence="4" id="KW-1185">Reference proteome</keyword>
<dbReference type="Gramene" id="PRQ53161">
    <property type="protein sequence ID" value="PRQ53161"/>
    <property type="gene ID" value="RchiOBHm_Chr2g0163441"/>
</dbReference>
<feature type="compositionally biased region" description="Low complexity" evidence="1">
    <location>
        <begin position="133"/>
        <end position="148"/>
    </location>
</feature>
<dbReference type="Proteomes" id="UP000238479">
    <property type="component" value="Chromosome 2"/>
</dbReference>
<protein>
    <recommendedName>
        <fullName evidence="5">Transmembrane protein</fullName>
    </recommendedName>
</protein>
<proteinExistence type="predicted"/>
<feature type="transmembrane region" description="Helical" evidence="2">
    <location>
        <begin position="6"/>
        <end position="26"/>
    </location>
</feature>
<dbReference type="EMBL" id="PDCK01000040">
    <property type="protein sequence ID" value="PRQ53161.1"/>
    <property type="molecule type" value="Genomic_DNA"/>
</dbReference>
<accession>A0A2P6S3C1</accession>
<feature type="region of interest" description="Disordered" evidence="1">
    <location>
        <begin position="128"/>
        <end position="161"/>
    </location>
</feature>
<keyword evidence="2" id="KW-0472">Membrane</keyword>
<name>A0A2P6S3C1_ROSCH</name>
<dbReference type="AlphaFoldDB" id="A0A2P6S3C1"/>
<keyword evidence="2" id="KW-0812">Transmembrane</keyword>
<dbReference type="PANTHER" id="PTHR36794:SF1">
    <property type="entry name" value="TRANSMEMBRANE PROTEIN"/>
    <property type="match status" value="1"/>
</dbReference>
<comment type="caution">
    <text evidence="3">The sequence shown here is derived from an EMBL/GenBank/DDBJ whole genome shotgun (WGS) entry which is preliminary data.</text>
</comment>
<organism evidence="3 4">
    <name type="scientific">Rosa chinensis</name>
    <name type="common">China rose</name>
    <dbReference type="NCBI Taxonomy" id="74649"/>
    <lineage>
        <taxon>Eukaryota</taxon>
        <taxon>Viridiplantae</taxon>
        <taxon>Streptophyta</taxon>
        <taxon>Embryophyta</taxon>
        <taxon>Tracheophyta</taxon>
        <taxon>Spermatophyta</taxon>
        <taxon>Magnoliopsida</taxon>
        <taxon>eudicotyledons</taxon>
        <taxon>Gunneridae</taxon>
        <taxon>Pentapetalae</taxon>
        <taxon>rosids</taxon>
        <taxon>fabids</taxon>
        <taxon>Rosales</taxon>
        <taxon>Rosaceae</taxon>
        <taxon>Rosoideae</taxon>
        <taxon>Rosoideae incertae sedis</taxon>
        <taxon>Rosa</taxon>
    </lineage>
</organism>
<gene>
    <name evidence="3" type="ORF">RchiOBHm_Chr2g0163441</name>
</gene>
<reference evidence="3 4" key="1">
    <citation type="journal article" date="2018" name="Nat. Genet.">
        <title>The Rosa genome provides new insights in the design of modern roses.</title>
        <authorList>
            <person name="Bendahmane M."/>
        </authorList>
    </citation>
    <scope>NUCLEOTIDE SEQUENCE [LARGE SCALE GENOMIC DNA]</scope>
    <source>
        <strain evidence="4">cv. Old Blush</strain>
    </source>
</reference>
<evidence type="ECO:0000313" key="4">
    <source>
        <dbReference type="Proteomes" id="UP000238479"/>
    </source>
</evidence>
<evidence type="ECO:0008006" key="5">
    <source>
        <dbReference type="Google" id="ProtNLM"/>
    </source>
</evidence>
<sequence length="161" mass="18335">MSFLIFWVLNPSFALLLIFAISVRFFSVCPPQRFQLQNCVNVLRMATQETGEENQQTASSQAVGFIGAVEAKYRQIKEHAETYPYVWASYSVVYGGLALWTTYRWRKLRKTEDRVRALQERLRKHYAAEERASATVSSSTSRSPATPVQKVPPPSADKTPK</sequence>